<evidence type="ECO:0000256" key="3">
    <source>
        <dbReference type="ARBA" id="ARBA00022553"/>
    </source>
</evidence>
<evidence type="ECO:0000256" key="4">
    <source>
        <dbReference type="ARBA" id="ARBA00022679"/>
    </source>
</evidence>
<dbReference type="Pfam" id="PF13188">
    <property type="entry name" value="PAS_8"/>
    <property type="match status" value="1"/>
</dbReference>
<dbReference type="InterPro" id="IPR003594">
    <property type="entry name" value="HATPase_dom"/>
</dbReference>
<evidence type="ECO:0000259" key="11">
    <source>
        <dbReference type="PROSITE" id="PS50112"/>
    </source>
</evidence>
<dbReference type="STRING" id="351605.Gura_2698"/>
<dbReference type="GO" id="GO:0005524">
    <property type="term" value="F:ATP binding"/>
    <property type="evidence" value="ECO:0007669"/>
    <property type="project" value="UniProtKB-KW"/>
</dbReference>
<dbReference type="KEGG" id="gur:Gura_2698"/>
<dbReference type="EMBL" id="CP000698">
    <property type="protein sequence ID" value="ABQ26872.1"/>
    <property type="molecule type" value="Genomic_DNA"/>
</dbReference>
<dbReference type="SUPFAM" id="SSF55874">
    <property type="entry name" value="ATPase domain of HSP90 chaperone/DNA topoisomerase II/histidine kinase"/>
    <property type="match status" value="1"/>
</dbReference>
<feature type="domain" description="PAS" evidence="11">
    <location>
        <begin position="102"/>
        <end position="146"/>
    </location>
</feature>
<dbReference type="InterPro" id="IPR035965">
    <property type="entry name" value="PAS-like_dom_sf"/>
</dbReference>
<dbReference type="InterPro" id="IPR036890">
    <property type="entry name" value="HATPase_C_sf"/>
</dbReference>
<keyword evidence="5" id="KW-0547">Nucleotide-binding</keyword>
<dbReference type="PROSITE" id="PS50112">
    <property type="entry name" value="PAS"/>
    <property type="match status" value="1"/>
</dbReference>
<evidence type="ECO:0000256" key="8">
    <source>
        <dbReference type="ARBA" id="ARBA00023012"/>
    </source>
</evidence>
<accession>A5G504</accession>
<dbReference type="InterPro" id="IPR036097">
    <property type="entry name" value="HisK_dim/P_sf"/>
</dbReference>
<dbReference type="EC" id="2.7.13.3" evidence="2"/>
<organism evidence="12 13">
    <name type="scientific">Geotalea uraniireducens (strain Rf4)</name>
    <name type="common">Geobacter uraniireducens</name>
    <dbReference type="NCBI Taxonomy" id="351605"/>
    <lineage>
        <taxon>Bacteria</taxon>
        <taxon>Pseudomonadati</taxon>
        <taxon>Thermodesulfobacteriota</taxon>
        <taxon>Desulfuromonadia</taxon>
        <taxon>Geobacterales</taxon>
        <taxon>Geobacteraceae</taxon>
        <taxon>Geotalea</taxon>
    </lineage>
</organism>
<dbReference type="SMART" id="SM00387">
    <property type="entry name" value="HATPase_c"/>
    <property type="match status" value="1"/>
</dbReference>
<dbReference type="InterPro" id="IPR000014">
    <property type="entry name" value="PAS"/>
</dbReference>
<keyword evidence="4" id="KW-0808">Transferase</keyword>
<dbReference type="Gene3D" id="1.10.287.130">
    <property type="match status" value="1"/>
</dbReference>
<keyword evidence="9" id="KW-0812">Transmembrane</keyword>
<dbReference type="SMART" id="SM00388">
    <property type="entry name" value="HisKA"/>
    <property type="match status" value="1"/>
</dbReference>
<evidence type="ECO:0000256" key="2">
    <source>
        <dbReference type="ARBA" id="ARBA00012438"/>
    </source>
</evidence>
<dbReference type="PANTHER" id="PTHR43065:SF10">
    <property type="entry name" value="PEROXIDE STRESS-ACTIVATED HISTIDINE KINASE MAK3"/>
    <property type="match status" value="1"/>
</dbReference>
<dbReference type="PANTHER" id="PTHR43065">
    <property type="entry name" value="SENSOR HISTIDINE KINASE"/>
    <property type="match status" value="1"/>
</dbReference>
<reference evidence="12 13" key="1">
    <citation type="submission" date="2007-05" db="EMBL/GenBank/DDBJ databases">
        <title>Complete sequence of Geobacter uraniireducens Rf4.</title>
        <authorList>
            <consortium name="US DOE Joint Genome Institute"/>
            <person name="Copeland A."/>
            <person name="Lucas S."/>
            <person name="Lapidus A."/>
            <person name="Barry K."/>
            <person name="Detter J.C."/>
            <person name="Glavina del Rio T."/>
            <person name="Hammon N."/>
            <person name="Israni S."/>
            <person name="Dalin E."/>
            <person name="Tice H."/>
            <person name="Pitluck S."/>
            <person name="Chertkov O."/>
            <person name="Brettin T."/>
            <person name="Bruce D."/>
            <person name="Han C."/>
            <person name="Schmutz J."/>
            <person name="Larimer F."/>
            <person name="Land M."/>
            <person name="Hauser L."/>
            <person name="Kyrpides N."/>
            <person name="Mikhailova N."/>
            <person name="Shelobolina E."/>
            <person name="Aklujkar M."/>
            <person name="Lovley D."/>
            <person name="Richardson P."/>
        </authorList>
    </citation>
    <scope>NUCLEOTIDE SEQUENCE [LARGE SCALE GENOMIC DNA]</scope>
    <source>
        <strain evidence="12 13">Rf4</strain>
    </source>
</reference>
<dbReference type="CDD" id="cd00082">
    <property type="entry name" value="HisKA"/>
    <property type="match status" value="1"/>
</dbReference>
<evidence type="ECO:0000313" key="12">
    <source>
        <dbReference type="EMBL" id="ABQ26872.1"/>
    </source>
</evidence>
<dbReference type="RefSeq" id="WP_011939548.1">
    <property type="nucleotide sequence ID" value="NC_009483.1"/>
</dbReference>
<dbReference type="Pfam" id="PF00512">
    <property type="entry name" value="HisKA"/>
    <property type="match status" value="1"/>
</dbReference>
<dbReference type="Proteomes" id="UP000006695">
    <property type="component" value="Chromosome"/>
</dbReference>
<dbReference type="InterPro" id="IPR004358">
    <property type="entry name" value="Sig_transdc_His_kin-like_C"/>
</dbReference>
<evidence type="ECO:0000256" key="1">
    <source>
        <dbReference type="ARBA" id="ARBA00000085"/>
    </source>
</evidence>
<dbReference type="SUPFAM" id="SSF55785">
    <property type="entry name" value="PYP-like sensor domain (PAS domain)"/>
    <property type="match status" value="1"/>
</dbReference>
<evidence type="ECO:0000256" key="6">
    <source>
        <dbReference type="ARBA" id="ARBA00022777"/>
    </source>
</evidence>
<keyword evidence="9" id="KW-1133">Transmembrane helix</keyword>
<sequence length="438" mass="48032">MTEETVQIGKNAQTTWKTAPTWIFVEIMLAIFIVESLDMVLLHYAFPSLSIFAKVVLDGLILLVFLSPALYLLILKPFLRQNEERKRYEADLADAFAELHDRNRFIESILTHIQSGIIVTDPDMRINLANDYVSHFFGRNSAELIGAELAEVCPGIFASICAGIDAAEVAVNSSSNYLIVGFKRVDLKRVDGTLAGHIITFVDISEIIKFRNEMRKKERLATMGEVVARVAHEMRNPLFGITAAAQILAMELKLTAPQKELMNSLFTEARRMNHLVEELLDCSKEMILKKTPFDLVKALNESLSFNEVFIIEKKLNLQKRLPDGELTVVADPERVRQVMVNILKNAVDATATGGTIAVGLVKTGGDVSIHVTDSGPGIADDAIEKIFDVFYTTKKHGTGLGLSISRKIADAHDGALTASNNAGGGATFTFTLPVGAAA</sequence>
<keyword evidence="7" id="KW-0067">ATP-binding</keyword>
<dbReference type="SMART" id="SM00091">
    <property type="entry name" value="PAS"/>
    <property type="match status" value="1"/>
</dbReference>
<evidence type="ECO:0000256" key="9">
    <source>
        <dbReference type="SAM" id="Phobius"/>
    </source>
</evidence>
<keyword evidence="6 12" id="KW-0418">Kinase</keyword>
<evidence type="ECO:0000259" key="10">
    <source>
        <dbReference type="PROSITE" id="PS50109"/>
    </source>
</evidence>
<proteinExistence type="predicted"/>
<dbReference type="HOGENOM" id="CLU_000445_114_39_7"/>
<feature type="transmembrane region" description="Helical" evidence="9">
    <location>
        <begin position="51"/>
        <end position="75"/>
    </location>
</feature>
<feature type="domain" description="Histidine kinase" evidence="10">
    <location>
        <begin position="229"/>
        <end position="436"/>
    </location>
</feature>
<dbReference type="CDD" id="cd00130">
    <property type="entry name" value="PAS"/>
    <property type="match status" value="1"/>
</dbReference>
<keyword evidence="8" id="KW-0902">Two-component regulatory system</keyword>
<evidence type="ECO:0000256" key="7">
    <source>
        <dbReference type="ARBA" id="ARBA00022840"/>
    </source>
</evidence>
<name>A5G504_GEOUR</name>
<keyword evidence="3" id="KW-0597">Phosphoprotein</keyword>
<dbReference type="InterPro" id="IPR005467">
    <property type="entry name" value="His_kinase_dom"/>
</dbReference>
<dbReference type="PROSITE" id="PS50109">
    <property type="entry name" value="HIS_KIN"/>
    <property type="match status" value="1"/>
</dbReference>
<dbReference type="InterPro" id="IPR003661">
    <property type="entry name" value="HisK_dim/P_dom"/>
</dbReference>
<dbReference type="Gene3D" id="3.30.450.20">
    <property type="entry name" value="PAS domain"/>
    <property type="match status" value="1"/>
</dbReference>
<dbReference type="GO" id="GO:0000155">
    <property type="term" value="F:phosphorelay sensor kinase activity"/>
    <property type="evidence" value="ECO:0007669"/>
    <property type="project" value="InterPro"/>
</dbReference>
<dbReference type="SUPFAM" id="SSF47384">
    <property type="entry name" value="Homodimeric domain of signal transducing histidine kinase"/>
    <property type="match status" value="1"/>
</dbReference>
<protein>
    <recommendedName>
        <fullName evidence="2">histidine kinase</fullName>
        <ecNumber evidence="2">2.7.13.3</ecNumber>
    </recommendedName>
</protein>
<feature type="transmembrane region" description="Helical" evidence="9">
    <location>
        <begin position="21"/>
        <end position="45"/>
    </location>
</feature>
<gene>
    <name evidence="12" type="ordered locus">Gura_2698</name>
</gene>
<dbReference type="Pfam" id="PF02518">
    <property type="entry name" value="HATPase_c"/>
    <property type="match status" value="1"/>
</dbReference>
<dbReference type="PRINTS" id="PR00344">
    <property type="entry name" value="BCTRLSENSOR"/>
</dbReference>
<keyword evidence="9" id="KW-0472">Membrane</keyword>
<comment type="catalytic activity">
    <reaction evidence="1">
        <text>ATP + protein L-histidine = ADP + protein N-phospho-L-histidine.</text>
        <dbReference type="EC" id="2.7.13.3"/>
    </reaction>
</comment>
<dbReference type="AlphaFoldDB" id="A5G504"/>
<evidence type="ECO:0000313" key="13">
    <source>
        <dbReference type="Proteomes" id="UP000006695"/>
    </source>
</evidence>
<dbReference type="Gene3D" id="3.30.565.10">
    <property type="entry name" value="Histidine kinase-like ATPase, C-terminal domain"/>
    <property type="match status" value="1"/>
</dbReference>
<evidence type="ECO:0000256" key="5">
    <source>
        <dbReference type="ARBA" id="ARBA00022741"/>
    </source>
</evidence>
<keyword evidence="13" id="KW-1185">Reference proteome</keyword>